<keyword evidence="13" id="KW-1185">Reference proteome</keyword>
<proteinExistence type="inferred from homology"/>
<dbReference type="OrthoDB" id="140919at2"/>
<reference evidence="13" key="1">
    <citation type="submission" date="2017-04" db="EMBL/GenBank/DDBJ databases">
        <authorList>
            <person name="Varghese N."/>
            <person name="Submissions S."/>
        </authorList>
    </citation>
    <scope>NUCLEOTIDE SEQUENCE [LARGE SCALE GENOMIC DNA]</scope>
    <source>
        <strain evidence="13">DSM 20463</strain>
    </source>
</reference>
<dbReference type="PANTHER" id="PTHR11469">
    <property type="entry name" value="GLUCOSE-6-PHOSPHATE ISOMERASE"/>
    <property type="match status" value="1"/>
</dbReference>
<accession>A0A1W1VIW2</accession>
<dbReference type="InterPro" id="IPR046348">
    <property type="entry name" value="SIS_dom_sf"/>
</dbReference>
<dbReference type="RefSeq" id="WP_084231558.1">
    <property type="nucleotide sequence ID" value="NZ_FWWR01000017.1"/>
</dbReference>
<name>A0A1W1VIW2_PEPAS</name>
<dbReference type="Pfam" id="PF00342">
    <property type="entry name" value="PGI"/>
    <property type="match status" value="1"/>
</dbReference>
<evidence type="ECO:0000256" key="10">
    <source>
        <dbReference type="SAM" id="Phobius"/>
    </source>
</evidence>
<keyword evidence="6 9" id="KW-0324">Glycolysis</keyword>
<dbReference type="PRINTS" id="PR00662">
    <property type="entry name" value="G6PISOMERASE"/>
</dbReference>
<dbReference type="GO" id="GO:0005829">
    <property type="term" value="C:cytosol"/>
    <property type="evidence" value="ECO:0007669"/>
    <property type="project" value="TreeGrafter"/>
</dbReference>
<dbReference type="Proteomes" id="UP000192368">
    <property type="component" value="Unassembled WGS sequence"/>
</dbReference>
<dbReference type="GO" id="GO:0006096">
    <property type="term" value="P:glycolytic process"/>
    <property type="evidence" value="ECO:0007669"/>
    <property type="project" value="UniProtKB-UniPathway"/>
</dbReference>
<dbReference type="PROSITE" id="PS51463">
    <property type="entry name" value="P_GLUCOSE_ISOMERASE_3"/>
    <property type="match status" value="1"/>
</dbReference>
<evidence type="ECO:0000256" key="5">
    <source>
        <dbReference type="ARBA" id="ARBA00022490"/>
    </source>
</evidence>
<keyword evidence="5" id="KW-0963">Cytoplasm</keyword>
<dbReference type="GO" id="GO:0051156">
    <property type="term" value="P:glucose 6-phosphate metabolic process"/>
    <property type="evidence" value="ECO:0007669"/>
    <property type="project" value="TreeGrafter"/>
</dbReference>
<evidence type="ECO:0000256" key="7">
    <source>
        <dbReference type="ARBA" id="ARBA00023235"/>
    </source>
</evidence>
<evidence type="ECO:0000259" key="11">
    <source>
        <dbReference type="PROSITE" id="PS51464"/>
    </source>
</evidence>
<gene>
    <name evidence="12" type="ORF">SAMN00017477_2052</name>
</gene>
<comment type="pathway">
    <text evidence="1 9">Carbohydrate degradation; glycolysis; D-glyceraldehyde 3-phosphate and glycerone phosphate from D-glucose: step 2/4.</text>
</comment>
<dbReference type="PANTHER" id="PTHR11469:SF1">
    <property type="entry name" value="GLUCOSE-6-PHOSPHATE ISOMERASE"/>
    <property type="match status" value="1"/>
</dbReference>
<dbReference type="EC" id="5.3.1.9" evidence="3 9"/>
<protein>
    <recommendedName>
        <fullName evidence="3 9">Glucose-6-phosphate isomerase</fullName>
        <ecNumber evidence="3 9">5.3.1.9</ecNumber>
    </recommendedName>
</protein>
<dbReference type="STRING" id="573058.SAMN00017477_2052"/>
<dbReference type="InterPro" id="IPR018189">
    <property type="entry name" value="Phosphoglucose_isomerase_CS"/>
</dbReference>
<evidence type="ECO:0000313" key="13">
    <source>
        <dbReference type="Proteomes" id="UP000192368"/>
    </source>
</evidence>
<evidence type="ECO:0000256" key="6">
    <source>
        <dbReference type="ARBA" id="ARBA00023152"/>
    </source>
</evidence>
<evidence type="ECO:0000256" key="2">
    <source>
        <dbReference type="ARBA" id="ARBA00006604"/>
    </source>
</evidence>
<dbReference type="SUPFAM" id="SSF53697">
    <property type="entry name" value="SIS domain"/>
    <property type="match status" value="1"/>
</dbReference>
<feature type="transmembrane region" description="Helical" evidence="10">
    <location>
        <begin position="369"/>
        <end position="389"/>
    </location>
</feature>
<dbReference type="AlphaFoldDB" id="A0A1W1VIW2"/>
<evidence type="ECO:0000256" key="1">
    <source>
        <dbReference type="ARBA" id="ARBA00004926"/>
    </source>
</evidence>
<dbReference type="PROSITE" id="PS51464">
    <property type="entry name" value="SIS"/>
    <property type="match status" value="1"/>
</dbReference>
<dbReference type="GO" id="GO:0048029">
    <property type="term" value="F:monosaccharide binding"/>
    <property type="evidence" value="ECO:0007669"/>
    <property type="project" value="TreeGrafter"/>
</dbReference>
<keyword evidence="10" id="KW-1133">Transmembrane helix</keyword>
<dbReference type="CDD" id="cd05015">
    <property type="entry name" value="SIS_PGI_1"/>
    <property type="match status" value="1"/>
</dbReference>
<evidence type="ECO:0000313" key="12">
    <source>
        <dbReference type="EMBL" id="SMB93302.1"/>
    </source>
</evidence>
<dbReference type="PROSITE" id="PS00174">
    <property type="entry name" value="P_GLUCOSE_ISOMERASE_2"/>
    <property type="match status" value="1"/>
</dbReference>
<keyword evidence="10" id="KW-0812">Transmembrane</keyword>
<dbReference type="FunFam" id="3.40.50.10490:FF:000016">
    <property type="entry name" value="Glucose-6-phosphate isomerase"/>
    <property type="match status" value="1"/>
</dbReference>
<evidence type="ECO:0000256" key="8">
    <source>
        <dbReference type="ARBA" id="ARBA00029321"/>
    </source>
</evidence>
<dbReference type="InterPro" id="IPR035482">
    <property type="entry name" value="SIS_PGI_2"/>
</dbReference>
<feature type="domain" description="SIS" evidence="11">
    <location>
        <begin position="49"/>
        <end position="206"/>
    </location>
</feature>
<dbReference type="InterPro" id="IPR035476">
    <property type="entry name" value="SIS_PGI_1"/>
</dbReference>
<dbReference type="GO" id="GO:0004347">
    <property type="term" value="F:glucose-6-phosphate isomerase activity"/>
    <property type="evidence" value="ECO:0007669"/>
    <property type="project" value="UniProtKB-EC"/>
</dbReference>
<comment type="similarity">
    <text evidence="2 9">Belongs to the GPI family.</text>
</comment>
<keyword evidence="10" id="KW-0472">Membrane</keyword>
<dbReference type="InterPro" id="IPR001672">
    <property type="entry name" value="G6P_Isomerase"/>
</dbReference>
<keyword evidence="4 9" id="KW-0312">Gluconeogenesis</keyword>
<dbReference type="EMBL" id="FWWR01000017">
    <property type="protein sequence ID" value="SMB93302.1"/>
    <property type="molecule type" value="Genomic_DNA"/>
</dbReference>
<evidence type="ECO:0000256" key="4">
    <source>
        <dbReference type="ARBA" id="ARBA00022432"/>
    </source>
</evidence>
<dbReference type="Gene3D" id="3.40.50.10490">
    <property type="entry name" value="Glucose-6-phosphate isomerase like protein, domain 1"/>
    <property type="match status" value="2"/>
</dbReference>
<evidence type="ECO:0000256" key="3">
    <source>
        <dbReference type="ARBA" id="ARBA00011952"/>
    </source>
</evidence>
<organism evidence="12 13">
    <name type="scientific">Peptoniphilus asaccharolyticus DSM 20463</name>
    <dbReference type="NCBI Taxonomy" id="573058"/>
    <lineage>
        <taxon>Bacteria</taxon>
        <taxon>Bacillati</taxon>
        <taxon>Bacillota</taxon>
        <taxon>Tissierellia</taxon>
        <taxon>Tissierellales</taxon>
        <taxon>Peptoniphilaceae</taxon>
        <taxon>Peptoniphilus</taxon>
    </lineage>
</organism>
<keyword evidence="7 9" id="KW-0413">Isomerase</keyword>
<comment type="catalytic activity">
    <reaction evidence="8 9">
        <text>alpha-D-glucose 6-phosphate = beta-D-fructose 6-phosphate</text>
        <dbReference type="Rhea" id="RHEA:11816"/>
        <dbReference type="ChEBI" id="CHEBI:57634"/>
        <dbReference type="ChEBI" id="CHEBI:58225"/>
        <dbReference type="EC" id="5.3.1.9"/>
    </reaction>
</comment>
<dbReference type="GO" id="GO:0097367">
    <property type="term" value="F:carbohydrate derivative binding"/>
    <property type="evidence" value="ECO:0007669"/>
    <property type="project" value="InterPro"/>
</dbReference>
<sequence length="406" mass="46590">MINFIGKTKFKELDKVEKLVKQKQEEYSDYLGWTDEFNSTVEIEKIYEYAKEIRAKYNLVIVCGAGGSYTGARAIIESAQGELRDLTGSPKILFLGNNLSSRYFKSSLELIQNYNACMIVISKSGETIETNIAYQLVKNSFEKKYTDVSERVYVITNDKSGYLLNTAKREGYRRLVVPENVGGRYSLHTAVGLLPMAAVGIDIDEFLRGIRDYKRKLVTFDNPSVQYALSRKELYDNGKNKEFLVSYDPSLKFLQEWYVQLFGESEGKSDDVIFPTYLTNTTDLHSIGQYIQEGPGDLFETVIFVNENKTDLEIDLEEFSKEYEGLNKYSLNKINNVVMEATKVAHSKNNIDTLMIEITKIDEYSLGQLVYFFMYACFVSSILFGVNPFNQPGVEQYKQIYKKLLR</sequence>
<dbReference type="UniPathway" id="UPA00109">
    <property type="reaction ID" value="UER00181"/>
</dbReference>
<dbReference type="PROSITE" id="PS00765">
    <property type="entry name" value="P_GLUCOSE_ISOMERASE_1"/>
    <property type="match status" value="1"/>
</dbReference>
<dbReference type="GO" id="GO:0006094">
    <property type="term" value="P:gluconeogenesis"/>
    <property type="evidence" value="ECO:0007669"/>
    <property type="project" value="UniProtKB-KW"/>
</dbReference>
<dbReference type="CDD" id="cd05016">
    <property type="entry name" value="SIS_PGI_2"/>
    <property type="match status" value="1"/>
</dbReference>
<dbReference type="InterPro" id="IPR001347">
    <property type="entry name" value="SIS_dom"/>
</dbReference>
<evidence type="ECO:0000256" key="9">
    <source>
        <dbReference type="RuleBase" id="RU000612"/>
    </source>
</evidence>